<comment type="caution">
    <text evidence="1">The sequence shown here is derived from an EMBL/GenBank/DDBJ whole genome shotgun (WGS) entry which is preliminary data.</text>
</comment>
<dbReference type="Gene3D" id="3.10.129.10">
    <property type="entry name" value="Hotdog Thioesterase"/>
    <property type="match status" value="1"/>
</dbReference>
<dbReference type="RefSeq" id="XP_028879583.1">
    <property type="nucleotide sequence ID" value="XM_029029027.1"/>
</dbReference>
<dbReference type="InterPro" id="IPR029069">
    <property type="entry name" value="HotDog_dom_sf"/>
</dbReference>
<evidence type="ECO:0000313" key="1">
    <source>
        <dbReference type="EMBL" id="ORC85517.1"/>
    </source>
</evidence>
<reference evidence="1 2" key="1">
    <citation type="submission" date="2017-03" db="EMBL/GenBank/DDBJ databases">
        <title>An alternative strategy for trypanosome survival in the mammalian bloodstream revealed through genome and transcriptome analysis of the ubiquitous bovine parasite Trypanosoma (Megatrypanum) theileri.</title>
        <authorList>
            <person name="Kelly S."/>
            <person name="Ivens A."/>
            <person name="Mott A."/>
            <person name="O'Neill E."/>
            <person name="Emms D."/>
            <person name="Macleod O."/>
            <person name="Voorheis P."/>
            <person name="Matthews J."/>
            <person name="Matthews K."/>
            <person name="Carrington M."/>
        </authorList>
    </citation>
    <scope>NUCLEOTIDE SEQUENCE [LARGE SCALE GENOMIC DNA]</scope>
    <source>
        <strain evidence="1">Edinburgh</strain>
    </source>
</reference>
<dbReference type="GeneID" id="39988807"/>
<dbReference type="VEuPathDB" id="TriTrypDB:TM35_000341290"/>
<protein>
    <recommendedName>
        <fullName evidence="3">Thioesterase domain-containing protein</fullName>
    </recommendedName>
</protein>
<gene>
    <name evidence="1" type="ORF">TM35_000341290</name>
</gene>
<name>A0A1X0NLI9_9TRYP</name>
<accession>A0A1X0NLI9</accession>
<dbReference type="InterPro" id="IPR039298">
    <property type="entry name" value="ACOT13"/>
</dbReference>
<evidence type="ECO:0008006" key="3">
    <source>
        <dbReference type="Google" id="ProtNLM"/>
    </source>
</evidence>
<dbReference type="PANTHER" id="PTHR21660:SF56">
    <property type="entry name" value="THIOESTERASE DOMAIN-CONTAINING PROTEIN"/>
    <property type="match status" value="1"/>
</dbReference>
<dbReference type="AlphaFoldDB" id="A0A1X0NLI9"/>
<sequence>MQQGSRRVAAVILPQVKKEAAKMLGMKNGYSSGIMNTVEFHPDSISEGKNGVLSFPWVSRRGVLNGFKSTHGGALATLADIFTRLHLAAAAPESVLSSVSFEISYLAAVAENVECNCVTRLVNQDAGALVYMDYSFEDKITGQVFARGSHVLSCSG</sequence>
<dbReference type="GO" id="GO:0047617">
    <property type="term" value="F:fatty acyl-CoA hydrolase activity"/>
    <property type="evidence" value="ECO:0007669"/>
    <property type="project" value="InterPro"/>
</dbReference>
<dbReference type="OrthoDB" id="46529at2759"/>
<keyword evidence="2" id="KW-1185">Reference proteome</keyword>
<dbReference type="Proteomes" id="UP000192257">
    <property type="component" value="Unassembled WGS sequence"/>
</dbReference>
<organism evidence="1 2">
    <name type="scientific">Trypanosoma theileri</name>
    <dbReference type="NCBI Taxonomy" id="67003"/>
    <lineage>
        <taxon>Eukaryota</taxon>
        <taxon>Discoba</taxon>
        <taxon>Euglenozoa</taxon>
        <taxon>Kinetoplastea</taxon>
        <taxon>Metakinetoplastina</taxon>
        <taxon>Trypanosomatida</taxon>
        <taxon>Trypanosomatidae</taxon>
        <taxon>Trypanosoma</taxon>
    </lineage>
</organism>
<dbReference type="EMBL" id="NBCO01000034">
    <property type="protein sequence ID" value="ORC85517.1"/>
    <property type="molecule type" value="Genomic_DNA"/>
</dbReference>
<proteinExistence type="predicted"/>
<dbReference type="SUPFAM" id="SSF54637">
    <property type="entry name" value="Thioesterase/thiol ester dehydrase-isomerase"/>
    <property type="match status" value="1"/>
</dbReference>
<dbReference type="PANTHER" id="PTHR21660">
    <property type="entry name" value="THIOESTERASE SUPERFAMILY MEMBER-RELATED"/>
    <property type="match status" value="1"/>
</dbReference>
<evidence type="ECO:0000313" key="2">
    <source>
        <dbReference type="Proteomes" id="UP000192257"/>
    </source>
</evidence>